<dbReference type="Proteomes" id="UP000054270">
    <property type="component" value="Unassembled WGS sequence"/>
</dbReference>
<feature type="compositionally biased region" description="Acidic residues" evidence="1">
    <location>
        <begin position="346"/>
        <end position="356"/>
    </location>
</feature>
<dbReference type="OMA" id="HYSPFIV"/>
<sequence>MADSDMIYDDTDPAFIYQPTNGDWFAGTWNASSVGQSGTLHTTNDLTANVTFTFPVAAIGFSYFGIQRSHGGLYGICIDCTPGAPNFITVDAFNATDNGANPPVSLYNQTFSTPGVHQIIIQNMADPRGTPAGNSQLTIDRIELFVPSSTPGTTTVFIPSSAVTSGAATTTGSSASEGTGRSGSSNSSSPPVGAIVGGILGGLALLIGVLVFVYWRRLRRAHAREEELGVRSEPYDDPSVSRISQFRAAPPVSIPPATSSTVSPWGGYGLSVSTLNEKAAAAARNNHQRMMPSITSIATSTQPSSSASVTASGSGSGSGSITSPAIVPMPGLPRRERDAGPLPVPVEDEEDEEDTLPPEYGQVFAREPSTRRNRRTMPRIPDAVPPARIEEKDSMTNHTGNEGTVP</sequence>
<feature type="compositionally biased region" description="Polar residues" evidence="1">
    <location>
        <begin position="396"/>
        <end position="406"/>
    </location>
</feature>
<dbReference type="EMBL" id="KN817524">
    <property type="protein sequence ID" value="KJA27409.1"/>
    <property type="molecule type" value="Genomic_DNA"/>
</dbReference>
<feature type="region of interest" description="Disordered" evidence="1">
    <location>
        <begin position="165"/>
        <end position="190"/>
    </location>
</feature>
<feature type="region of interest" description="Disordered" evidence="1">
    <location>
        <begin position="297"/>
        <end position="406"/>
    </location>
</feature>
<gene>
    <name evidence="3" type="ORF">HYPSUDRAFT_934050</name>
</gene>
<protein>
    <submittedName>
        <fullName evidence="3">Uncharacterized protein</fullName>
    </submittedName>
</protein>
<feature type="transmembrane region" description="Helical" evidence="2">
    <location>
        <begin position="192"/>
        <end position="215"/>
    </location>
</feature>
<keyword evidence="4" id="KW-1185">Reference proteome</keyword>
<dbReference type="STRING" id="945553.A0A0D2P8W9"/>
<keyword evidence="2" id="KW-0812">Transmembrane</keyword>
<evidence type="ECO:0000313" key="3">
    <source>
        <dbReference type="EMBL" id="KJA27409.1"/>
    </source>
</evidence>
<keyword evidence="2" id="KW-0472">Membrane</keyword>
<proteinExistence type="predicted"/>
<keyword evidence="2" id="KW-1133">Transmembrane helix</keyword>
<evidence type="ECO:0000256" key="1">
    <source>
        <dbReference type="SAM" id="MobiDB-lite"/>
    </source>
</evidence>
<evidence type="ECO:0000256" key="2">
    <source>
        <dbReference type="SAM" id="Phobius"/>
    </source>
</evidence>
<evidence type="ECO:0000313" key="4">
    <source>
        <dbReference type="Proteomes" id="UP000054270"/>
    </source>
</evidence>
<feature type="compositionally biased region" description="Low complexity" evidence="1">
    <location>
        <begin position="297"/>
        <end position="326"/>
    </location>
</feature>
<dbReference type="OrthoDB" id="3359616at2759"/>
<name>A0A0D2P8W9_HYPSF</name>
<reference evidence="4" key="1">
    <citation type="submission" date="2014-04" db="EMBL/GenBank/DDBJ databases">
        <title>Evolutionary Origins and Diversification of the Mycorrhizal Mutualists.</title>
        <authorList>
            <consortium name="DOE Joint Genome Institute"/>
            <consortium name="Mycorrhizal Genomics Consortium"/>
            <person name="Kohler A."/>
            <person name="Kuo A."/>
            <person name="Nagy L.G."/>
            <person name="Floudas D."/>
            <person name="Copeland A."/>
            <person name="Barry K.W."/>
            <person name="Cichocki N."/>
            <person name="Veneault-Fourrey C."/>
            <person name="LaButti K."/>
            <person name="Lindquist E.A."/>
            <person name="Lipzen A."/>
            <person name="Lundell T."/>
            <person name="Morin E."/>
            <person name="Murat C."/>
            <person name="Riley R."/>
            <person name="Ohm R."/>
            <person name="Sun H."/>
            <person name="Tunlid A."/>
            <person name="Henrissat B."/>
            <person name="Grigoriev I.V."/>
            <person name="Hibbett D.S."/>
            <person name="Martin F."/>
        </authorList>
    </citation>
    <scope>NUCLEOTIDE SEQUENCE [LARGE SCALE GENOMIC DNA]</scope>
    <source>
        <strain evidence="4">FD-334 SS-4</strain>
    </source>
</reference>
<dbReference type="AlphaFoldDB" id="A0A0D2P8W9"/>
<accession>A0A0D2P8W9</accession>
<organism evidence="3 4">
    <name type="scientific">Hypholoma sublateritium (strain FD-334 SS-4)</name>
    <dbReference type="NCBI Taxonomy" id="945553"/>
    <lineage>
        <taxon>Eukaryota</taxon>
        <taxon>Fungi</taxon>
        <taxon>Dikarya</taxon>
        <taxon>Basidiomycota</taxon>
        <taxon>Agaricomycotina</taxon>
        <taxon>Agaricomycetes</taxon>
        <taxon>Agaricomycetidae</taxon>
        <taxon>Agaricales</taxon>
        <taxon>Agaricineae</taxon>
        <taxon>Strophariaceae</taxon>
        <taxon>Hypholoma</taxon>
    </lineage>
</organism>